<dbReference type="GO" id="GO:0160107">
    <property type="term" value="F:tRNA (adenine(58)-N1)-methyltransferase activity"/>
    <property type="evidence" value="ECO:0007669"/>
    <property type="project" value="UniProtKB-EC"/>
</dbReference>
<feature type="region of interest" description="Disordered" evidence="10">
    <location>
        <begin position="492"/>
        <end position="528"/>
    </location>
</feature>
<feature type="compositionally biased region" description="Basic and acidic residues" evidence="10">
    <location>
        <begin position="398"/>
        <end position="430"/>
    </location>
</feature>
<evidence type="ECO:0000256" key="7">
    <source>
        <dbReference type="ARBA" id="ARBA00022694"/>
    </source>
</evidence>
<dbReference type="EMBL" id="KZ819602">
    <property type="protein sequence ID" value="PWN37834.1"/>
    <property type="molecule type" value="Genomic_DNA"/>
</dbReference>
<dbReference type="PANTHER" id="PTHR12133:SF2">
    <property type="entry name" value="TRNA (ADENINE(58)-N(1))-METHYLTRANSFERASE CATALYTIC SUBUNIT TRMT61A"/>
    <property type="match status" value="1"/>
</dbReference>
<evidence type="ECO:0000313" key="12">
    <source>
        <dbReference type="EMBL" id="PWN37834.1"/>
    </source>
</evidence>
<feature type="compositionally biased region" description="Polar residues" evidence="10">
    <location>
        <begin position="1"/>
        <end position="22"/>
    </location>
</feature>
<dbReference type="FunCoup" id="A0A316VKQ2">
    <property type="interactions" value="221"/>
</dbReference>
<dbReference type="STRING" id="1280837.A0A316VKQ2"/>
<feature type="region of interest" description="Disordered" evidence="10">
    <location>
        <begin position="1"/>
        <end position="42"/>
    </location>
</feature>
<keyword evidence="13" id="KW-1185">Reference proteome</keyword>
<gene>
    <name evidence="12" type="ORF">FA14DRAFT_118440</name>
</gene>
<dbReference type="InParanoid" id="A0A316VKQ2"/>
<feature type="region of interest" description="Disordered" evidence="10">
    <location>
        <begin position="382"/>
        <end position="480"/>
    </location>
</feature>
<evidence type="ECO:0000256" key="6">
    <source>
        <dbReference type="ARBA" id="ARBA00022691"/>
    </source>
</evidence>
<organism evidence="12 13">
    <name type="scientific">Meira miltonrushii</name>
    <dbReference type="NCBI Taxonomy" id="1280837"/>
    <lineage>
        <taxon>Eukaryota</taxon>
        <taxon>Fungi</taxon>
        <taxon>Dikarya</taxon>
        <taxon>Basidiomycota</taxon>
        <taxon>Ustilaginomycotina</taxon>
        <taxon>Exobasidiomycetes</taxon>
        <taxon>Exobasidiales</taxon>
        <taxon>Brachybasidiaceae</taxon>
        <taxon>Meira</taxon>
    </lineage>
</organism>
<dbReference type="RefSeq" id="XP_025358136.1">
    <property type="nucleotide sequence ID" value="XM_025496293.1"/>
</dbReference>
<name>A0A316VKQ2_9BASI</name>
<keyword evidence="6" id="KW-0949">S-adenosyl-L-methionine</keyword>
<dbReference type="PANTHER" id="PTHR12133">
    <property type="entry name" value="TRNA (ADENINE(58)-N(1))-METHYLTRANSFERASE"/>
    <property type="match status" value="1"/>
</dbReference>
<dbReference type="SUPFAM" id="SSF53335">
    <property type="entry name" value="S-adenosyl-L-methionine-dependent methyltransferases"/>
    <property type="match status" value="1"/>
</dbReference>
<sequence>MQAAGQETLQNDQIAPSTQTAEKGTGQNGHSHDQVISKPPYTKTNVISEGDLVIIFLSRDRPPIPLTVTSGQELTNTYGSFPHDEMIGKPFGARLASKNKRGFIHILRPTPELWTLALPHRTQILYTPDMSFISAHLGLSPGARMIESGTGSGSFSHYATRCVARKHIQSSGYGWKGVAKTEKDRSNRKKRKKTEDEFDDERQEGAEEDEEEEETIMQPSDAQEADILERLSAPPNAYVAPREGRVWSFEFHAGRAVKAWHEFEQHGLFPTLSLRHRNVVKNGFGLEGVADAVFLDLPAPWDAIPHAAEAMRKDVPTRICCFSPCVEQVLKTVAALRKAKWTDIETYECLNRTHLSIWCGPGAQNYTPSIDEAVERIREVEVKKGKRRDMQIQRARKERQERIQKEGDENDAGKAETTSELKVEKVRPEEENAETEEDAETNGKEGATDPSTPQAKEDGKSLQRANVLSRPFTDMRGHTSYLTFATLLPRIVERQPDPTLEREKENEKRKQLNKERAQKRKQASLEEA</sequence>
<dbReference type="EC" id="2.1.1.220" evidence="2"/>
<evidence type="ECO:0000256" key="1">
    <source>
        <dbReference type="ARBA" id="ARBA00004123"/>
    </source>
</evidence>
<keyword evidence="5 12" id="KW-0808">Transferase</keyword>
<evidence type="ECO:0000313" key="13">
    <source>
        <dbReference type="Proteomes" id="UP000245771"/>
    </source>
</evidence>
<accession>A0A316VKQ2</accession>
<dbReference type="Proteomes" id="UP000245771">
    <property type="component" value="Unassembled WGS sequence"/>
</dbReference>
<evidence type="ECO:0000259" key="11">
    <source>
        <dbReference type="Pfam" id="PF08704"/>
    </source>
</evidence>
<keyword evidence="7" id="KW-0819">tRNA processing</keyword>
<feature type="domain" description="tRNA (adenine(58)-N(1))-methyltransferase catalytic subunit TRM61 C-terminal" evidence="11">
    <location>
        <begin position="239"/>
        <end position="486"/>
    </location>
</feature>
<feature type="compositionally biased region" description="Acidic residues" evidence="10">
    <location>
        <begin position="431"/>
        <end position="440"/>
    </location>
</feature>
<evidence type="ECO:0000256" key="10">
    <source>
        <dbReference type="SAM" id="MobiDB-lite"/>
    </source>
</evidence>
<dbReference type="GeneID" id="37018074"/>
<comment type="subcellular location">
    <subcellularLocation>
        <location evidence="1">Nucleus</location>
    </subcellularLocation>
</comment>
<proteinExistence type="predicted"/>
<keyword evidence="4 12" id="KW-0489">Methyltransferase</keyword>
<dbReference type="Gene3D" id="3.10.330.20">
    <property type="match status" value="1"/>
</dbReference>
<dbReference type="GO" id="GO:0030488">
    <property type="term" value="P:tRNA methylation"/>
    <property type="evidence" value="ECO:0007669"/>
    <property type="project" value="InterPro"/>
</dbReference>
<dbReference type="GO" id="GO:0031515">
    <property type="term" value="C:tRNA (m1A) methyltransferase complex"/>
    <property type="evidence" value="ECO:0007669"/>
    <property type="project" value="InterPro"/>
</dbReference>
<dbReference type="Gene3D" id="3.40.50.150">
    <property type="entry name" value="Vaccinia Virus protein VP39"/>
    <property type="match status" value="1"/>
</dbReference>
<dbReference type="PROSITE" id="PS51620">
    <property type="entry name" value="SAM_TRM61"/>
    <property type="match status" value="1"/>
</dbReference>
<feature type="compositionally biased region" description="Acidic residues" evidence="10">
    <location>
        <begin position="196"/>
        <end position="215"/>
    </location>
</feature>
<evidence type="ECO:0000256" key="9">
    <source>
        <dbReference type="ARBA" id="ARBA00033309"/>
    </source>
</evidence>
<dbReference type="OrthoDB" id="1925287at2759"/>
<evidence type="ECO:0000256" key="4">
    <source>
        <dbReference type="ARBA" id="ARBA00022603"/>
    </source>
</evidence>
<dbReference type="AlphaFoldDB" id="A0A316VKQ2"/>
<evidence type="ECO:0000256" key="5">
    <source>
        <dbReference type="ARBA" id="ARBA00022679"/>
    </source>
</evidence>
<dbReference type="GO" id="GO:0005634">
    <property type="term" value="C:nucleus"/>
    <property type="evidence" value="ECO:0007669"/>
    <property type="project" value="UniProtKB-SubCell"/>
</dbReference>
<feature type="domain" description="tRNA (adenine(58)-N(1))-methyltransferase catalytic subunit TRM61 C-terminal" evidence="11">
    <location>
        <begin position="102"/>
        <end position="166"/>
    </location>
</feature>
<feature type="compositionally biased region" description="Basic and acidic residues" evidence="10">
    <location>
        <begin position="382"/>
        <end position="391"/>
    </location>
</feature>
<evidence type="ECO:0000256" key="8">
    <source>
        <dbReference type="ARBA" id="ARBA00023242"/>
    </source>
</evidence>
<dbReference type="InterPro" id="IPR029063">
    <property type="entry name" value="SAM-dependent_MTases_sf"/>
</dbReference>
<feature type="region of interest" description="Disordered" evidence="10">
    <location>
        <begin position="176"/>
        <end position="220"/>
    </location>
</feature>
<evidence type="ECO:0000256" key="3">
    <source>
        <dbReference type="ARBA" id="ARBA00015963"/>
    </source>
</evidence>
<dbReference type="InterPro" id="IPR014816">
    <property type="entry name" value="tRNA_MeTrfase_Gcd14"/>
</dbReference>
<evidence type="ECO:0000256" key="2">
    <source>
        <dbReference type="ARBA" id="ARBA00012796"/>
    </source>
</evidence>
<keyword evidence="8" id="KW-0539">Nucleus</keyword>
<feature type="compositionally biased region" description="Basic and acidic residues" evidence="10">
    <location>
        <begin position="492"/>
        <end position="516"/>
    </location>
</feature>
<protein>
    <recommendedName>
        <fullName evidence="3">tRNA (adenine(58)-N(1))-methyltransferase catalytic subunit TRM61</fullName>
        <ecNumber evidence="2">2.1.1.220</ecNumber>
    </recommendedName>
    <alternativeName>
        <fullName evidence="9">tRNA(m1A58)-methyltransferase subunit TRM61</fullName>
    </alternativeName>
</protein>
<reference evidence="12 13" key="1">
    <citation type="journal article" date="2018" name="Mol. Biol. Evol.">
        <title>Broad Genomic Sampling Reveals a Smut Pathogenic Ancestry of the Fungal Clade Ustilaginomycotina.</title>
        <authorList>
            <person name="Kijpornyongpan T."/>
            <person name="Mondo S.J."/>
            <person name="Barry K."/>
            <person name="Sandor L."/>
            <person name="Lee J."/>
            <person name="Lipzen A."/>
            <person name="Pangilinan J."/>
            <person name="LaButti K."/>
            <person name="Hainaut M."/>
            <person name="Henrissat B."/>
            <person name="Grigoriev I.V."/>
            <person name="Spatafora J.W."/>
            <person name="Aime M.C."/>
        </authorList>
    </citation>
    <scope>NUCLEOTIDE SEQUENCE [LARGE SCALE GENOMIC DNA]</scope>
    <source>
        <strain evidence="12 13">MCA 3882</strain>
    </source>
</reference>
<dbReference type="InterPro" id="IPR049470">
    <property type="entry name" value="TRM61_C"/>
</dbReference>
<dbReference type="Pfam" id="PF08704">
    <property type="entry name" value="GCD14"/>
    <property type="match status" value="2"/>
</dbReference>